<dbReference type="EMBL" id="JACHMP010000001">
    <property type="protein sequence ID" value="MBB5821017.1"/>
    <property type="molecule type" value="Genomic_DNA"/>
</dbReference>
<evidence type="ECO:0000259" key="1">
    <source>
        <dbReference type="Pfam" id="PF12697"/>
    </source>
</evidence>
<organism evidence="2 3">
    <name type="scientific">Streptosporangium becharense</name>
    <dbReference type="NCBI Taxonomy" id="1816182"/>
    <lineage>
        <taxon>Bacteria</taxon>
        <taxon>Bacillati</taxon>
        <taxon>Actinomycetota</taxon>
        <taxon>Actinomycetes</taxon>
        <taxon>Streptosporangiales</taxon>
        <taxon>Streptosporangiaceae</taxon>
        <taxon>Streptosporangium</taxon>
    </lineage>
</organism>
<dbReference type="Proteomes" id="UP000540685">
    <property type="component" value="Unassembled WGS sequence"/>
</dbReference>
<dbReference type="AlphaFoldDB" id="A0A7W9IHW8"/>
<evidence type="ECO:0000313" key="3">
    <source>
        <dbReference type="Proteomes" id="UP000540685"/>
    </source>
</evidence>
<dbReference type="InterPro" id="IPR050266">
    <property type="entry name" value="AB_hydrolase_sf"/>
</dbReference>
<protein>
    <submittedName>
        <fullName evidence="2">Pimeloyl-ACP methyl ester carboxylesterase</fullName>
    </submittedName>
</protein>
<dbReference type="PRINTS" id="PR00111">
    <property type="entry name" value="ABHYDROLASE"/>
</dbReference>
<dbReference type="InterPro" id="IPR000073">
    <property type="entry name" value="AB_hydrolase_1"/>
</dbReference>
<name>A0A7W9IHW8_9ACTN</name>
<evidence type="ECO:0000313" key="2">
    <source>
        <dbReference type="EMBL" id="MBB5821017.1"/>
    </source>
</evidence>
<proteinExistence type="predicted"/>
<accession>A0A7W9IHW8</accession>
<keyword evidence="3" id="KW-1185">Reference proteome</keyword>
<dbReference type="RefSeq" id="WP_184548776.1">
    <property type="nucleotide sequence ID" value="NZ_JACHMP010000001.1"/>
</dbReference>
<dbReference type="SUPFAM" id="SSF53474">
    <property type="entry name" value="alpha/beta-Hydrolases"/>
    <property type="match status" value="1"/>
</dbReference>
<sequence length="291" mass="32214">MNGIYVSPEGARTVEQRYREYLERWPVPSEHLRVPTRQGETFVVACGPKDAPPLMLLHGSMANTSMWMADVAAWSRDFRVYAVDMIGEPGLSAPSRPPLASDAYALWLDDVLQGLGVRRVSIVGVSLGGWLATDYATRNPERVDRLALLCPGGIGRQKTGWLLLALLLLSFGKWGRRKALGVILGPTAPATTPEAQAFGEYMMLINKHFRPRREKIPVFDDDALRRLTMPMLVIVGGLDTVLDSHDTRRRLEQAVPHATVNLLPDAGHLLEGQTMPILDFLRAPEGARPHV</sequence>
<feature type="domain" description="AB hydrolase-1" evidence="1">
    <location>
        <begin position="56"/>
        <end position="270"/>
    </location>
</feature>
<dbReference type="Pfam" id="PF12697">
    <property type="entry name" value="Abhydrolase_6"/>
    <property type="match status" value="1"/>
</dbReference>
<reference evidence="2 3" key="1">
    <citation type="submission" date="2020-08" db="EMBL/GenBank/DDBJ databases">
        <title>Sequencing the genomes of 1000 actinobacteria strains.</title>
        <authorList>
            <person name="Klenk H.-P."/>
        </authorList>
    </citation>
    <scope>NUCLEOTIDE SEQUENCE [LARGE SCALE GENOMIC DNA]</scope>
    <source>
        <strain evidence="2 3">DSM 46887</strain>
    </source>
</reference>
<dbReference type="GO" id="GO:0003824">
    <property type="term" value="F:catalytic activity"/>
    <property type="evidence" value="ECO:0007669"/>
    <property type="project" value="UniProtKB-ARBA"/>
</dbReference>
<dbReference type="InterPro" id="IPR029058">
    <property type="entry name" value="AB_hydrolase_fold"/>
</dbReference>
<dbReference type="PANTHER" id="PTHR43798">
    <property type="entry name" value="MONOACYLGLYCEROL LIPASE"/>
    <property type="match status" value="1"/>
</dbReference>
<comment type="caution">
    <text evidence="2">The sequence shown here is derived from an EMBL/GenBank/DDBJ whole genome shotgun (WGS) entry which is preliminary data.</text>
</comment>
<gene>
    <name evidence="2" type="ORF">F4562_004079</name>
</gene>
<dbReference type="Gene3D" id="3.40.50.1820">
    <property type="entry name" value="alpha/beta hydrolase"/>
    <property type="match status" value="1"/>
</dbReference>